<gene>
    <name evidence="1" type="ORF">N4S67_14240</name>
</gene>
<proteinExistence type="predicted"/>
<sequence length="162" mass="18100">MTDRIEIARNIAAPAADVFAVLCDPQGHVAIDATGMLQDADGDPVRKVGDSFVVHMDRESLNDFPLGRYDVTVSIREFEQDRLIAWTILGQIRPQIGHVYGYRLEPVADGTLVTSFYDWSDIDPHWREANIFPVVSESALRATLGILDRTVRRGYPRSSTQG</sequence>
<dbReference type="Proteomes" id="UP001206639">
    <property type="component" value="Unassembled WGS sequence"/>
</dbReference>
<dbReference type="InterPro" id="IPR023393">
    <property type="entry name" value="START-like_dom_sf"/>
</dbReference>
<dbReference type="Gene3D" id="3.30.530.20">
    <property type="match status" value="1"/>
</dbReference>
<comment type="caution">
    <text evidence="1">The sequence shown here is derived from an EMBL/GenBank/DDBJ whole genome shotgun (WGS) entry which is preliminary data.</text>
</comment>
<name>A0ABT2MBD5_9MYCO</name>
<accession>A0ABT2MBD5</accession>
<evidence type="ECO:0000313" key="2">
    <source>
        <dbReference type="Proteomes" id="UP001206639"/>
    </source>
</evidence>
<dbReference type="EMBL" id="JAODWD010000003">
    <property type="protein sequence ID" value="MCT7659586.1"/>
    <property type="molecule type" value="Genomic_DNA"/>
</dbReference>
<dbReference type="SUPFAM" id="SSF55961">
    <property type="entry name" value="Bet v1-like"/>
    <property type="match status" value="1"/>
</dbReference>
<dbReference type="RefSeq" id="WP_260993620.1">
    <property type="nucleotide sequence ID" value="NZ_JAODWD010000003.1"/>
</dbReference>
<keyword evidence="2" id="KW-1185">Reference proteome</keyword>
<evidence type="ECO:0000313" key="1">
    <source>
        <dbReference type="EMBL" id="MCT7659586.1"/>
    </source>
</evidence>
<protein>
    <submittedName>
        <fullName evidence="1">SRPBCC family protein</fullName>
    </submittedName>
</protein>
<reference evidence="2" key="1">
    <citation type="submission" date="2023-07" db="EMBL/GenBank/DDBJ databases">
        <authorList>
            <person name="Deng Y."/>
            <person name="Zhang Y.-Q."/>
        </authorList>
    </citation>
    <scope>NUCLEOTIDE SEQUENCE [LARGE SCALE GENOMIC DNA]</scope>
    <source>
        <strain evidence="2">CPCC 205710</strain>
    </source>
</reference>
<organism evidence="1 2">
    <name type="scientific">Mycobacterium deserti</name>
    <dbReference type="NCBI Taxonomy" id="2978347"/>
    <lineage>
        <taxon>Bacteria</taxon>
        <taxon>Bacillati</taxon>
        <taxon>Actinomycetota</taxon>
        <taxon>Actinomycetes</taxon>
        <taxon>Mycobacteriales</taxon>
        <taxon>Mycobacteriaceae</taxon>
        <taxon>Mycobacterium</taxon>
    </lineage>
</organism>